<dbReference type="RefSeq" id="XP_024571837.1">
    <property type="nucleotide sequence ID" value="XM_024724515.1"/>
</dbReference>
<dbReference type="EMBL" id="CCYD01000053">
    <property type="protein sequence ID" value="CEG35468.1"/>
    <property type="molecule type" value="Genomic_DNA"/>
</dbReference>
<organism evidence="2 3">
    <name type="scientific">Plasmopara halstedii</name>
    <name type="common">Downy mildew of sunflower</name>
    <dbReference type="NCBI Taxonomy" id="4781"/>
    <lineage>
        <taxon>Eukaryota</taxon>
        <taxon>Sar</taxon>
        <taxon>Stramenopiles</taxon>
        <taxon>Oomycota</taxon>
        <taxon>Peronosporomycetes</taxon>
        <taxon>Peronosporales</taxon>
        <taxon>Peronosporaceae</taxon>
        <taxon>Plasmopara</taxon>
    </lineage>
</organism>
<name>A0A0P1A5M7_PLAHL</name>
<evidence type="ECO:0000313" key="2">
    <source>
        <dbReference type="EMBL" id="CEG35468.1"/>
    </source>
</evidence>
<sequence>MPHLLLSIFYDETASFAEGPHVIAHFASLWVCSTTRCAESAAKQSPWLYRSAGVGGDDTESLLRLCRDALLEHFNSPRQVETAPEPSGTTCVNPLGPTNNKPIYSSF</sequence>
<dbReference type="AlphaFoldDB" id="A0A0P1A5M7"/>
<protein>
    <submittedName>
        <fullName evidence="2">Uncharacterized protein</fullName>
    </submittedName>
</protein>
<evidence type="ECO:0000256" key="1">
    <source>
        <dbReference type="SAM" id="MobiDB-lite"/>
    </source>
</evidence>
<keyword evidence="3" id="KW-1185">Reference proteome</keyword>
<proteinExistence type="predicted"/>
<feature type="compositionally biased region" description="Polar residues" evidence="1">
    <location>
        <begin position="87"/>
        <end position="107"/>
    </location>
</feature>
<dbReference type="GeneID" id="36406403"/>
<accession>A0A0P1A5M7</accession>
<dbReference type="Proteomes" id="UP000054928">
    <property type="component" value="Unassembled WGS sequence"/>
</dbReference>
<feature type="region of interest" description="Disordered" evidence="1">
    <location>
        <begin position="78"/>
        <end position="107"/>
    </location>
</feature>
<evidence type="ECO:0000313" key="3">
    <source>
        <dbReference type="Proteomes" id="UP000054928"/>
    </source>
</evidence>
<reference evidence="3" key="1">
    <citation type="submission" date="2014-09" db="EMBL/GenBank/DDBJ databases">
        <authorList>
            <person name="Sharma Rahul"/>
            <person name="Thines Marco"/>
        </authorList>
    </citation>
    <scope>NUCLEOTIDE SEQUENCE [LARGE SCALE GENOMIC DNA]</scope>
</reference>